<organism evidence="5 6">
    <name type="scientific">Austropuccinia psidii MF-1</name>
    <dbReference type="NCBI Taxonomy" id="1389203"/>
    <lineage>
        <taxon>Eukaryota</taxon>
        <taxon>Fungi</taxon>
        <taxon>Dikarya</taxon>
        <taxon>Basidiomycota</taxon>
        <taxon>Pucciniomycotina</taxon>
        <taxon>Pucciniomycetes</taxon>
        <taxon>Pucciniales</taxon>
        <taxon>Sphaerophragmiaceae</taxon>
        <taxon>Austropuccinia</taxon>
    </lineage>
</organism>
<dbReference type="InterPro" id="IPR041577">
    <property type="entry name" value="RT_RNaseH_2"/>
</dbReference>
<dbReference type="InterPro" id="IPR000477">
    <property type="entry name" value="RT_dom"/>
</dbReference>
<dbReference type="GO" id="GO:0003723">
    <property type="term" value="F:RNA binding"/>
    <property type="evidence" value="ECO:0007669"/>
    <property type="project" value="UniProtKB-KW"/>
</dbReference>
<dbReference type="GO" id="GO:0005634">
    <property type="term" value="C:nucleus"/>
    <property type="evidence" value="ECO:0007669"/>
    <property type="project" value="UniProtKB-ARBA"/>
</dbReference>
<accession>A0A9Q3BDH2</accession>
<evidence type="ECO:0000256" key="3">
    <source>
        <dbReference type="SAM" id="MobiDB-lite"/>
    </source>
</evidence>
<dbReference type="Gene3D" id="3.30.70.270">
    <property type="match status" value="1"/>
</dbReference>
<keyword evidence="6" id="KW-1185">Reference proteome</keyword>
<dbReference type="Gene3D" id="3.30.420.10">
    <property type="entry name" value="Ribonuclease H-like superfamily/Ribonuclease H"/>
    <property type="match status" value="1"/>
</dbReference>
<dbReference type="InterPro" id="IPR043502">
    <property type="entry name" value="DNA/RNA_pol_sf"/>
</dbReference>
<dbReference type="CDD" id="cd01647">
    <property type="entry name" value="RT_LTR"/>
    <property type="match status" value="1"/>
</dbReference>
<evidence type="ECO:0000256" key="2">
    <source>
        <dbReference type="ARBA" id="ARBA00023268"/>
    </source>
</evidence>
<dbReference type="Pfam" id="PF17919">
    <property type="entry name" value="RT_RNaseH_2"/>
    <property type="match status" value="1"/>
</dbReference>
<dbReference type="EMBL" id="AVOT02000508">
    <property type="protein sequence ID" value="MBW0463233.1"/>
    <property type="molecule type" value="Genomic_DNA"/>
</dbReference>
<comment type="caution">
    <text evidence="5">The sequence shown here is derived from an EMBL/GenBank/DDBJ whole genome shotgun (WGS) entry which is preliminary data.</text>
</comment>
<dbReference type="Gene3D" id="1.10.340.70">
    <property type="match status" value="1"/>
</dbReference>
<gene>
    <name evidence="5" type="ORF">O181_002948</name>
</gene>
<evidence type="ECO:0000256" key="1">
    <source>
        <dbReference type="ARBA" id="ARBA00022884"/>
    </source>
</evidence>
<dbReference type="AlphaFoldDB" id="A0A9Q3BDH2"/>
<dbReference type="InterPro" id="IPR041588">
    <property type="entry name" value="Integrase_H2C2"/>
</dbReference>
<sequence>MKLAGKIIKDIIIPLRKVNIRLNTEFFVLEGAHIQGFLLGTDYQRMYGIDIYNSKNRHIAIGTNREKKLSLDIYKISTHDPLEELLNEFREEQFSTTLTTFAIGEEPLRKIRGHDIKLYLDVERPYPPMLRRPPYPASLETRKEIEKHIKKLLDMDVIRKIGHNEIVEITTPVLMNWHYRKYRLCWDLRALNNYTKAGRYPIPRIPHALDKLEKAKYITKMDCMKGFHQNGVKPNYINLLRIIFHMGIYEHTRMPFGIKNAPAHFQRMIDTIFQKEILEGLMVVYIDDIIIYSKTWEDHVQYIDIVLSKLTPINLKISLKKHNSGQQELLALGHKVSGLSLAIDQNKVAAVLKKSTKENQRDATFCWLCSKDVVFEITKERRDAYERIKHELTNAPVLILPEFELPFKLYIDAACSQGLGAALHQRQIVIGEPREGVIFQISRKLKESEARYGATQTEFLFLVWALEKLHYSFEGAVFEVYTECTALKSLLNIKTTSRHIWPLDNCKINPAYDPELVDNIPIHFTEIDKRKNFRFSEWEPGSGTPNTGDTDSKGTETPILGRRSTEMHNELFSAVIKAYSKHKQCGILFQLLQQKYRRPELESQLEGPWLRDYEDNKFFLIDGLLYNREKHTSALTVIDRDNISLILQEFHDCPYMGHMSEDRTKERVASTAWWPKWEQELSEDINTCERCQKANRKHGKNYGLLQHIEEPKSPWETINMDWVTGLFPGGRENFNSCLIIVDRFSKSVRCLPCHKEDTAMDTALLFWNKIICKCGVPKIIISDKDPKFKSDFWTNLYGMLGTKLAFSTAYHPQTDGLAERMI</sequence>
<feature type="region of interest" description="Disordered" evidence="3">
    <location>
        <begin position="536"/>
        <end position="555"/>
    </location>
</feature>
<evidence type="ECO:0000313" key="5">
    <source>
        <dbReference type="EMBL" id="MBW0463233.1"/>
    </source>
</evidence>
<dbReference type="PANTHER" id="PTHR37984:SF5">
    <property type="entry name" value="PROTEIN NYNRIN-LIKE"/>
    <property type="match status" value="1"/>
</dbReference>
<dbReference type="SUPFAM" id="SSF53098">
    <property type="entry name" value="Ribonuclease H-like"/>
    <property type="match status" value="1"/>
</dbReference>
<dbReference type="Pfam" id="PF17921">
    <property type="entry name" value="Integrase_H2C2"/>
    <property type="match status" value="1"/>
</dbReference>
<dbReference type="Proteomes" id="UP000765509">
    <property type="component" value="Unassembled WGS sequence"/>
</dbReference>
<reference evidence="5" key="1">
    <citation type="submission" date="2021-03" db="EMBL/GenBank/DDBJ databases">
        <title>Draft genome sequence of rust myrtle Austropuccinia psidii MF-1, a brazilian biotype.</title>
        <authorList>
            <person name="Quecine M.C."/>
            <person name="Pachon D.M.R."/>
            <person name="Bonatelli M.L."/>
            <person name="Correr F.H."/>
            <person name="Franceschini L.M."/>
            <person name="Leite T.F."/>
            <person name="Margarido G.R.A."/>
            <person name="Almeida C.A."/>
            <person name="Ferrarezi J.A."/>
            <person name="Labate C.A."/>
        </authorList>
    </citation>
    <scope>NUCLEOTIDE SEQUENCE</scope>
    <source>
        <strain evidence="5">MF-1</strain>
    </source>
</reference>
<dbReference type="PROSITE" id="PS50994">
    <property type="entry name" value="INTEGRASE"/>
    <property type="match status" value="1"/>
</dbReference>
<feature type="domain" description="Integrase catalytic" evidence="4">
    <location>
        <begin position="710"/>
        <end position="822"/>
    </location>
</feature>
<dbReference type="InterPro" id="IPR012337">
    <property type="entry name" value="RNaseH-like_sf"/>
</dbReference>
<dbReference type="InterPro" id="IPR050951">
    <property type="entry name" value="Retrovirus_Pol_polyprotein"/>
</dbReference>
<dbReference type="PANTHER" id="PTHR37984">
    <property type="entry name" value="PROTEIN CBG26694"/>
    <property type="match status" value="1"/>
</dbReference>
<dbReference type="Gene3D" id="3.10.10.10">
    <property type="entry name" value="HIV Type 1 Reverse Transcriptase, subunit A, domain 1"/>
    <property type="match status" value="1"/>
</dbReference>
<protein>
    <recommendedName>
        <fullName evidence="4">Integrase catalytic domain-containing protein</fullName>
    </recommendedName>
</protein>
<dbReference type="GO" id="GO:0015074">
    <property type="term" value="P:DNA integration"/>
    <property type="evidence" value="ECO:0007669"/>
    <property type="project" value="InterPro"/>
</dbReference>
<evidence type="ECO:0000313" key="6">
    <source>
        <dbReference type="Proteomes" id="UP000765509"/>
    </source>
</evidence>
<dbReference type="InterPro" id="IPR043128">
    <property type="entry name" value="Rev_trsase/Diguanyl_cyclase"/>
</dbReference>
<dbReference type="OrthoDB" id="1728502at2759"/>
<dbReference type="InterPro" id="IPR036397">
    <property type="entry name" value="RNaseH_sf"/>
</dbReference>
<proteinExistence type="predicted"/>
<evidence type="ECO:0000259" key="4">
    <source>
        <dbReference type="PROSITE" id="PS50994"/>
    </source>
</evidence>
<keyword evidence="1" id="KW-0694">RNA-binding</keyword>
<name>A0A9Q3BDH2_9BASI</name>
<dbReference type="Pfam" id="PF00078">
    <property type="entry name" value="RVT_1"/>
    <property type="match status" value="1"/>
</dbReference>
<dbReference type="GO" id="GO:0003824">
    <property type="term" value="F:catalytic activity"/>
    <property type="evidence" value="ECO:0007669"/>
    <property type="project" value="UniProtKB-KW"/>
</dbReference>
<dbReference type="InterPro" id="IPR001584">
    <property type="entry name" value="Integrase_cat-core"/>
</dbReference>
<keyword evidence="2" id="KW-0511">Multifunctional enzyme</keyword>
<dbReference type="SUPFAM" id="SSF56672">
    <property type="entry name" value="DNA/RNA polymerases"/>
    <property type="match status" value="1"/>
</dbReference>